<sequence length="34" mass="4021">MHTPHIDLNKLCKFGLEPLLSRLKFLLVLNKQFL</sequence>
<proteinExistence type="predicted"/>
<name>A0AAV5MJW7_9ROSI</name>
<dbReference type="AlphaFoldDB" id="A0AAV5MJW7"/>
<protein>
    <submittedName>
        <fullName evidence="1">Uncharacterized protein</fullName>
    </submittedName>
</protein>
<dbReference type="EMBL" id="BPVZ01000273">
    <property type="protein sequence ID" value="GKV48877.1"/>
    <property type="molecule type" value="Genomic_DNA"/>
</dbReference>
<keyword evidence="2" id="KW-1185">Reference proteome</keyword>
<dbReference type="Proteomes" id="UP001054252">
    <property type="component" value="Unassembled WGS sequence"/>
</dbReference>
<evidence type="ECO:0000313" key="1">
    <source>
        <dbReference type="EMBL" id="GKV48877.1"/>
    </source>
</evidence>
<evidence type="ECO:0000313" key="2">
    <source>
        <dbReference type="Proteomes" id="UP001054252"/>
    </source>
</evidence>
<accession>A0AAV5MJW7</accession>
<gene>
    <name evidence="1" type="ORF">SLEP1_g55666</name>
</gene>
<reference evidence="1 2" key="1">
    <citation type="journal article" date="2021" name="Commun. Biol.">
        <title>The genome of Shorea leprosula (Dipterocarpaceae) highlights the ecological relevance of drought in aseasonal tropical rainforests.</title>
        <authorList>
            <person name="Ng K.K.S."/>
            <person name="Kobayashi M.J."/>
            <person name="Fawcett J.A."/>
            <person name="Hatakeyama M."/>
            <person name="Paape T."/>
            <person name="Ng C.H."/>
            <person name="Ang C.C."/>
            <person name="Tnah L.H."/>
            <person name="Lee C.T."/>
            <person name="Nishiyama T."/>
            <person name="Sese J."/>
            <person name="O'Brien M.J."/>
            <person name="Copetti D."/>
            <person name="Mohd Noor M.I."/>
            <person name="Ong R.C."/>
            <person name="Putra M."/>
            <person name="Sireger I.Z."/>
            <person name="Indrioko S."/>
            <person name="Kosugi Y."/>
            <person name="Izuno A."/>
            <person name="Isagi Y."/>
            <person name="Lee S.L."/>
            <person name="Shimizu K.K."/>
        </authorList>
    </citation>
    <scope>NUCLEOTIDE SEQUENCE [LARGE SCALE GENOMIC DNA]</scope>
    <source>
        <strain evidence="1">214</strain>
    </source>
</reference>
<comment type="caution">
    <text evidence="1">The sequence shown here is derived from an EMBL/GenBank/DDBJ whole genome shotgun (WGS) entry which is preliminary data.</text>
</comment>
<organism evidence="1 2">
    <name type="scientific">Rubroshorea leprosula</name>
    <dbReference type="NCBI Taxonomy" id="152421"/>
    <lineage>
        <taxon>Eukaryota</taxon>
        <taxon>Viridiplantae</taxon>
        <taxon>Streptophyta</taxon>
        <taxon>Embryophyta</taxon>
        <taxon>Tracheophyta</taxon>
        <taxon>Spermatophyta</taxon>
        <taxon>Magnoliopsida</taxon>
        <taxon>eudicotyledons</taxon>
        <taxon>Gunneridae</taxon>
        <taxon>Pentapetalae</taxon>
        <taxon>rosids</taxon>
        <taxon>malvids</taxon>
        <taxon>Malvales</taxon>
        <taxon>Dipterocarpaceae</taxon>
        <taxon>Rubroshorea</taxon>
    </lineage>
</organism>